<evidence type="ECO:0000256" key="8">
    <source>
        <dbReference type="HAMAP-Rule" id="MF_00484"/>
    </source>
</evidence>
<reference evidence="11 12" key="1">
    <citation type="journal article" date="2016" name="BMC Genomics">
        <title>Combined genomic and structural analyses of a cultured magnetotactic bacterium reveals its niche adaptation to a dynamic environment.</title>
        <authorList>
            <person name="Araujo A.C."/>
            <person name="Morillo V."/>
            <person name="Cypriano J."/>
            <person name="Teixeira L.C."/>
            <person name="Leao P."/>
            <person name="Lyra S."/>
            <person name="Almeida L.G."/>
            <person name="Bazylinski D.A."/>
            <person name="Vasconcellos A.T."/>
            <person name="Abreu F."/>
            <person name="Lins U."/>
        </authorList>
    </citation>
    <scope>NUCLEOTIDE SEQUENCE [LARGE SCALE GENOMIC DNA]</scope>
    <source>
        <strain evidence="11 12">IT-1</strain>
    </source>
</reference>
<comment type="caution">
    <text evidence="11">The sequence shown here is derived from an EMBL/GenBank/DDBJ whole genome shotgun (WGS) entry which is preliminary data.</text>
</comment>
<dbReference type="PANTHER" id="PTHR46083">
    <property type="match status" value="1"/>
</dbReference>
<dbReference type="NCBIfam" id="NF001905">
    <property type="entry name" value="PRK00654.2-4"/>
    <property type="match status" value="1"/>
</dbReference>
<keyword evidence="6 8" id="KW-0808">Transferase</keyword>
<feature type="domain" description="Glycosyl transferase family 1" evidence="9">
    <location>
        <begin position="286"/>
        <end position="420"/>
    </location>
</feature>
<evidence type="ECO:0000256" key="2">
    <source>
        <dbReference type="ARBA" id="ARBA00002764"/>
    </source>
</evidence>
<gene>
    <name evidence="8" type="primary">glgA</name>
    <name evidence="11" type="ORF">MAIT1_04495</name>
</gene>
<evidence type="ECO:0000256" key="4">
    <source>
        <dbReference type="ARBA" id="ARBA00010281"/>
    </source>
</evidence>
<dbReference type="HAMAP" id="MF_00484">
    <property type="entry name" value="Glycogen_synth"/>
    <property type="match status" value="1"/>
</dbReference>
<sequence>MAKTGGLGDVVNGLSYELAIRGNHVEVILPKYDCMRYDRIEDLRVCYEDLWVPFDGQWIHCTVLEGRSEGINFLFIDAHGEWNAFNRGVLYGHRDDAARFTFFSRAALEFLFKSGRRPEIIHCHDWQTGLAPVMYYEIYNGLGWNDARFCYTLHNMGHQGRTGAQLLSQCGLNAHGLMNHGQLLDDQHPHTVNMMKGGIVFSNFITTVSPTYMEEIRFSEQGQGLQGVLNRHGDKVGGVLNGLNYGVWNPELDPFIPSHYGPDNLPAKFANKAALRNRLLMREAFKPIVAVVSRLDPQKGVDLIRHSISVALANNCQFVLLGSASEAWINDEFWRIKHQLNDNPDCHLEIGYDEELSHLIYAGADMLVIPSQYEPCGLTQMIAMKYGVVPVVRSTGGLADTVFDANYADKPFEERNGYVFNDLTHDGLESAMGRAIGLWHRFPDYFRQLRLNGMRQDYSWNQPGQDYINIFNHIRVK</sequence>
<proteinExistence type="inferred from homology"/>
<accession>A0A1Y2K958</accession>
<feature type="binding site" evidence="8">
    <location>
        <position position="3"/>
    </location>
    <ligand>
        <name>ADP-alpha-D-glucose</name>
        <dbReference type="ChEBI" id="CHEBI:57498"/>
    </ligand>
</feature>
<dbReference type="Pfam" id="PF08323">
    <property type="entry name" value="Glyco_transf_5"/>
    <property type="match status" value="1"/>
</dbReference>
<evidence type="ECO:0000256" key="6">
    <source>
        <dbReference type="ARBA" id="ARBA00022679"/>
    </source>
</evidence>
<comment type="pathway">
    <text evidence="3 8">Glycan biosynthesis; glycogen biosynthesis.</text>
</comment>
<dbReference type="InterPro" id="IPR011835">
    <property type="entry name" value="GS/SS"/>
</dbReference>
<evidence type="ECO:0000256" key="5">
    <source>
        <dbReference type="ARBA" id="ARBA00022676"/>
    </source>
</evidence>
<dbReference type="UniPathway" id="UPA00164"/>
<organism evidence="11 12">
    <name type="scientific">Magnetofaba australis IT-1</name>
    <dbReference type="NCBI Taxonomy" id="1434232"/>
    <lineage>
        <taxon>Bacteria</taxon>
        <taxon>Pseudomonadati</taxon>
        <taxon>Pseudomonadota</taxon>
        <taxon>Magnetococcia</taxon>
        <taxon>Magnetococcales</taxon>
        <taxon>Magnetococcaceae</taxon>
        <taxon>Magnetofaba</taxon>
    </lineage>
</organism>
<name>A0A1Y2K958_9PROT</name>
<dbReference type="PANTHER" id="PTHR46083:SF1">
    <property type="entry name" value="GLYCOGEN SYNTHASE 2-RELATED"/>
    <property type="match status" value="1"/>
</dbReference>
<dbReference type="NCBIfam" id="TIGR02095">
    <property type="entry name" value="glgA"/>
    <property type="match status" value="1"/>
</dbReference>
<protein>
    <recommendedName>
        <fullName evidence="8">Glycogen synthase</fullName>
        <ecNumber evidence="8">2.4.1.21</ecNumber>
    </recommendedName>
    <alternativeName>
        <fullName evidence="8">Starch [bacterial glycogen] synthase</fullName>
    </alternativeName>
</protein>
<evidence type="ECO:0000313" key="12">
    <source>
        <dbReference type="Proteomes" id="UP000194003"/>
    </source>
</evidence>
<evidence type="ECO:0000313" key="11">
    <source>
        <dbReference type="EMBL" id="OSM07285.1"/>
    </source>
</evidence>
<keyword evidence="5 8" id="KW-0328">Glycosyltransferase</keyword>
<dbReference type="Gene3D" id="3.40.50.2000">
    <property type="entry name" value="Glycogen Phosphorylase B"/>
    <property type="match status" value="2"/>
</dbReference>
<dbReference type="InterPro" id="IPR001296">
    <property type="entry name" value="Glyco_trans_1"/>
</dbReference>
<keyword evidence="12" id="KW-1185">Reference proteome</keyword>
<dbReference type="CDD" id="cd03791">
    <property type="entry name" value="GT5_Glycogen_synthase_DULL1-like"/>
    <property type="match status" value="1"/>
</dbReference>
<evidence type="ECO:0000256" key="1">
    <source>
        <dbReference type="ARBA" id="ARBA00001478"/>
    </source>
</evidence>
<comment type="function">
    <text evidence="2 8">Synthesizes alpha-1,4-glucan chains using ADP-glucose.</text>
</comment>
<dbReference type="EC" id="2.4.1.21" evidence="8"/>
<evidence type="ECO:0000259" key="10">
    <source>
        <dbReference type="Pfam" id="PF08323"/>
    </source>
</evidence>
<dbReference type="GO" id="GO:0005978">
    <property type="term" value="P:glycogen biosynthetic process"/>
    <property type="evidence" value="ECO:0007669"/>
    <property type="project" value="UniProtKB-UniRule"/>
</dbReference>
<dbReference type="STRING" id="1434232.MAIT1_04495"/>
<dbReference type="EMBL" id="LVJN01000014">
    <property type="protein sequence ID" value="OSM07285.1"/>
    <property type="molecule type" value="Genomic_DNA"/>
</dbReference>
<feature type="domain" description="Starch synthase catalytic" evidence="10">
    <location>
        <begin position="2"/>
        <end position="230"/>
    </location>
</feature>
<evidence type="ECO:0000259" key="9">
    <source>
        <dbReference type="Pfam" id="PF00534"/>
    </source>
</evidence>
<evidence type="ECO:0000256" key="3">
    <source>
        <dbReference type="ARBA" id="ARBA00004964"/>
    </source>
</evidence>
<comment type="catalytic activity">
    <reaction evidence="1 8">
        <text>[(1-&gt;4)-alpha-D-glucosyl](n) + ADP-alpha-D-glucose = [(1-&gt;4)-alpha-D-glucosyl](n+1) + ADP + H(+)</text>
        <dbReference type="Rhea" id="RHEA:18189"/>
        <dbReference type="Rhea" id="RHEA-COMP:9584"/>
        <dbReference type="Rhea" id="RHEA-COMP:9587"/>
        <dbReference type="ChEBI" id="CHEBI:15378"/>
        <dbReference type="ChEBI" id="CHEBI:15444"/>
        <dbReference type="ChEBI" id="CHEBI:57498"/>
        <dbReference type="ChEBI" id="CHEBI:456216"/>
        <dbReference type="EC" id="2.4.1.21"/>
    </reaction>
</comment>
<dbReference type="Proteomes" id="UP000194003">
    <property type="component" value="Unassembled WGS sequence"/>
</dbReference>
<dbReference type="InterPro" id="IPR013534">
    <property type="entry name" value="Starch_synth_cat_dom"/>
</dbReference>
<comment type="similarity">
    <text evidence="4 8">Belongs to the glycosyltransferase 1 family. Bacterial/plant glycogen synthase subfamily.</text>
</comment>
<dbReference type="GO" id="GO:0009011">
    <property type="term" value="F:alpha-1,4-glucan glucosyltransferase (ADP-glucose donor) activity"/>
    <property type="evidence" value="ECO:0007669"/>
    <property type="project" value="UniProtKB-UniRule"/>
</dbReference>
<keyword evidence="7 8" id="KW-0320">Glycogen biosynthesis</keyword>
<evidence type="ECO:0000256" key="7">
    <source>
        <dbReference type="ARBA" id="ARBA00023056"/>
    </source>
</evidence>
<dbReference type="Pfam" id="PF00534">
    <property type="entry name" value="Glycos_transf_1"/>
    <property type="match status" value="1"/>
</dbReference>
<dbReference type="AlphaFoldDB" id="A0A1Y2K958"/>
<dbReference type="SUPFAM" id="SSF53756">
    <property type="entry name" value="UDP-Glycosyltransferase/glycogen phosphorylase"/>
    <property type="match status" value="1"/>
</dbReference>
<dbReference type="GO" id="GO:0004373">
    <property type="term" value="F:alpha-1,4-glucan glucosyltransferase (UDP-glucose donor) activity"/>
    <property type="evidence" value="ECO:0007669"/>
    <property type="project" value="InterPro"/>
</dbReference>